<accession>A0A2U1V130</accession>
<evidence type="ECO:0000313" key="3">
    <source>
        <dbReference type="EMBL" id="PWC27615.1"/>
    </source>
</evidence>
<dbReference type="Proteomes" id="UP000245048">
    <property type="component" value="Unassembled WGS sequence"/>
</dbReference>
<gene>
    <name evidence="3" type="ORF">CR165_16455</name>
</gene>
<feature type="transmembrane region" description="Helical" evidence="1">
    <location>
        <begin position="107"/>
        <end position="132"/>
    </location>
</feature>
<dbReference type="InterPro" id="IPR002823">
    <property type="entry name" value="DUF112_TM"/>
</dbReference>
<feature type="transmembrane region" description="Helical" evidence="1">
    <location>
        <begin position="463"/>
        <end position="483"/>
    </location>
</feature>
<feature type="transmembrane region" description="Helical" evidence="1">
    <location>
        <begin position="313"/>
        <end position="337"/>
    </location>
</feature>
<keyword evidence="1" id="KW-0812">Transmembrane</keyword>
<reference evidence="4" key="1">
    <citation type="submission" date="2017-10" db="EMBL/GenBank/DDBJ databases">
        <authorList>
            <person name="Toshchakov S.V."/>
            <person name="Goeva M.A."/>
        </authorList>
    </citation>
    <scope>NUCLEOTIDE SEQUENCE [LARGE SCALE GENOMIC DNA]</scope>
    <source>
        <strain evidence="4">JR1/69-1-13</strain>
    </source>
</reference>
<sequence length="498" mass="52619">MDPILTAFGLVFDPSVMLVILGAAVFGMFVGAMPGLTATMATALLVPVTFFMDPVPALGAIVTATAMAIFAGDIPAAMLRMPGTPASAAYADESYLMARKGQLDLNLGVNVVFSALGGIVGVFFLVLCAPSLAEMALNFSSFEYFWLACLGLTCAVFIGTGDPLKGFVSLLLGLAIVCIGIDPAAGVPRFTFDNVDLMSGVNFIAVMIGAFAVSELLRGAVDLHRQGHVIVPQVGNVFRGVGGVMRRYWLNFIRGSLMGTLIGALPGAGADIAAWVSYAMAKRFSRTPEKFGTGHVEGVVEAGASNNSAVAGAWIPALVFGIPGDSITAIVIGVLYMKGMNPGPTVFTENPQFIYAVFIIFILANIIMVPLGWAAIKSMKQVLRIPRTILLPLILLFCIVGAFAMTNSNYGIVLMLIFGVLGWFMEENGVPVAPMILGLVLGEMLEQNFMTSMIKSDGLWLAFFERPIAGALGALTLLIWLLMLGRGALTALRRPAQA</sequence>
<feature type="transmembrane region" description="Helical" evidence="1">
    <location>
        <begin position="7"/>
        <end position="30"/>
    </location>
</feature>
<name>A0A2U1V130_9PROT</name>
<dbReference type="AlphaFoldDB" id="A0A2U1V130"/>
<dbReference type="OrthoDB" id="7256204at2"/>
<dbReference type="PANTHER" id="PTHR35342:SF5">
    <property type="entry name" value="TRICARBOXYLIC TRANSPORT PROTEIN"/>
    <property type="match status" value="1"/>
</dbReference>
<feature type="transmembrane region" description="Helical" evidence="1">
    <location>
        <begin position="388"/>
        <end position="406"/>
    </location>
</feature>
<keyword evidence="4" id="KW-1185">Reference proteome</keyword>
<protein>
    <submittedName>
        <fullName evidence="3">C4-dicarboxylate ABC transporter permease</fullName>
    </submittedName>
</protein>
<feature type="transmembrane region" description="Helical" evidence="1">
    <location>
        <begin position="353"/>
        <end position="376"/>
    </location>
</feature>
<proteinExistence type="predicted"/>
<feature type="transmembrane region" description="Helical" evidence="1">
    <location>
        <begin position="261"/>
        <end position="281"/>
    </location>
</feature>
<feature type="transmembrane region" description="Helical" evidence="1">
    <location>
        <begin position="412"/>
        <end position="442"/>
    </location>
</feature>
<feature type="transmembrane region" description="Helical" evidence="1">
    <location>
        <begin position="50"/>
        <end position="71"/>
    </location>
</feature>
<dbReference type="PANTHER" id="PTHR35342">
    <property type="entry name" value="TRICARBOXYLIC TRANSPORT PROTEIN"/>
    <property type="match status" value="1"/>
</dbReference>
<feature type="transmembrane region" description="Helical" evidence="1">
    <location>
        <begin position="197"/>
        <end position="217"/>
    </location>
</feature>
<organism evidence="3 4">
    <name type="scientific">Teichococcus aestuarii</name>
    <dbReference type="NCBI Taxonomy" id="568898"/>
    <lineage>
        <taxon>Bacteria</taxon>
        <taxon>Pseudomonadati</taxon>
        <taxon>Pseudomonadota</taxon>
        <taxon>Alphaproteobacteria</taxon>
        <taxon>Acetobacterales</taxon>
        <taxon>Roseomonadaceae</taxon>
        <taxon>Roseomonas</taxon>
    </lineage>
</organism>
<feature type="transmembrane region" description="Helical" evidence="1">
    <location>
        <begin position="144"/>
        <end position="160"/>
    </location>
</feature>
<dbReference type="RefSeq" id="WP_109518044.1">
    <property type="nucleotide sequence ID" value="NZ_PDOA01000012.1"/>
</dbReference>
<keyword evidence="1" id="KW-1133">Transmembrane helix</keyword>
<evidence type="ECO:0000259" key="2">
    <source>
        <dbReference type="Pfam" id="PF01970"/>
    </source>
</evidence>
<dbReference type="EMBL" id="PDOA01000012">
    <property type="protein sequence ID" value="PWC27615.1"/>
    <property type="molecule type" value="Genomic_DNA"/>
</dbReference>
<dbReference type="Pfam" id="PF01970">
    <property type="entry name" value="TctA"/>
    <property type="match status" value="1"/>
</dbReference>
<feature type="domain" description="DUF112" evidence="2">
    <location>
        <begin position="18"/>
        <end position="437"/>
    </location>
</feature>
<feature type="transmembrane region" description="Helical" evidence="1">
    <location>
        <begin position="167"/>
        <end position="185"/>
    </location>
</feature>
<evidence type="ECO:0000313" key="4">
    <source>
        <dbReference type="Proteomes" id="UP000245048"/>
    </source>
</evidence>
<evidence type="ECO:0000256" key="1">
    <source>
        <dbReference type="SAM" id="Phobius"/>
    </source>
</evidence>
<keyword evidence="1" id="KW-0472">Membrane</keyword>
<comment type="caution">
    <text evidence="3">The sequence shown here is derived from an EMBL/GenBank/DDBJ whole genome shotgun (WGS) entry which is preliminary data.</text>
</comment>